<comment type="subcellular location">
    <subcellularLocation>
        <location evidence="1">Cytoplasm</location>
    </subcellularLocation>
</comment>
<dbReference type="GO" id="GO:0046600">
    <property type="term" value="P:negative regulation of centriole replication"/>
    <property type="evidence" value="ECO:0007669"/>
    <property type="project" value="TreeGrafter"/>
</dbReference>
<dbReference type="GO" id="GO:0035371">
    <property type="term" value="C:microtubule plus-end"/>
    <property type="evidence" value="ECO:0007669"/>
    <property type="project" value="TreeGrafter"/>
</dbReference>
<dbReference type="GO" id="GO:0000132">
    <property type="term" value="P:establishment of mitotic spindle orientation"/>
    <property type="evidence" value="ECO:0007669"/>
    <property type="project" value="TreeGrafter"/>
</dbReference>
<dbReference type="GO" id="GO:0005737">
    <property type="term" value="C:cytoplasm"/>
    <property type="evidence" value="ECO:0007669"/>
    <property type="project" value="UniProtKB-SubCell"/>
</dbReference>
<evidence type="ECO:0000313" key="6">
    <source>
        <dbReference type="Proteomes" id="UP000694403"/>
    </source>
</evidence>
<evidence type="ECO:0000256" key="3">
    <source>
        <dbReference type="SAM" id="Coils"/>
    </source>
</evidence>
<keyword evidence="2" id="KW-0963">Cytoplasm</keyword>
<dbReference type="GO" id="GO:0000242">
    <property type="term" value="C:pericentriolar material"/>
    <property type="evidence" value="ECO:0007669"/>
    <property type="project" value="TreeGrafter"/>
</dbReference>
<organism evidence="5 6">
    <name type="scientific">Chelydra serpentina</name>
    <name type="common">Snapping turtle</name>
    <name type="synonym">Testudo serpentina</name>
    <dbReference type="NCBI Taxonomy" id="8475"/>
    <lineage>
        <taxon>Eukaryota</taxon>
        <taxon>Metazoa</taxon>
        <taxon>Chordata</taxon>
        <taxon>Craniata</taxon>
        <taxon>Vertebrata</taxon>
        <taxon>Euteleostomi</taxon>
        <taxon>Archelosauria</taxon>
        <taxon>Testudinata</taxon>
        <taxon>Testudines</taxon>
        <taxon>Cryptodira</taxon>
        <taxon>Durocryptodira</taxon>
        <taxon>Americhelydia</taxon>
        <taxon>Chelydroidea</taxon>
        <taxon>Chelydridae</taxon>
        <taxon>Chelydra</taxon>
    </lineage>
</organism>
<protein>
    <recommendedName>
        <fullName evidence="4">Centrosomin N-terminal motif 1 domain-containing protein</fullName>
    </recommendedName>
</protein>
<dbReference type="GO" id="GO:0008017">
    <property type="term" value="F:microtubule binding"/>
    <property type="evidence" value="ECO:0007669"/>
    <property type="project" value="TreeGrafter"/>
</dbReference>
<evidence type="ECO:0000259" key="4">
    <source>
        <dbReference type="Pfam" id="PF07989"/>
    </source>
</evidence>
<dbReference type="InterPro" id="IPR012943">
    <property type="entry name" value="Cnn_1N"/>
</dbReference>
<evidence type="ECO:0000313" key="5">
    <source>
        <dbReference type="Ensembl" id="ENSCSRP00000014371.1"/>
    </source>
</evidence>
<proteinExistence type="predicted"/>
<evidence type="ECO:0000256" key="2">
    <source>
        <dbReference type="ARBA" id="ARBA00022490"/>
    </source>
</evidence>
<sequence length="197" mass="22623">RVTKIGGARTGATLHFRCFCSNRLLTQFLSGGMIQFCSPSVYMKQTFHALELRFLCAPFPAVLCDAPEQGTLGISDEDPLRQTLTLGDFETARHPVPAQTLPGLEQSPLMQTHVLSCLEMGPVVQTQTLRDFEKHLNDLKKENFSLKLRIYFLEERMQQKYEASREDVYKRNIELKVEVESLKRELQEKQQTLDTAW</sequence>
<dbReference type="Ensembl" id="ENSCSRT00000014982.1">
    <property type="protein sequence ID" value="ENSCSRP00000014371.1"/>
    <property type="gene ID" value="ENSCSRG00000010967.1"/>
</dbReference>
<name>A0A8C3SIR2_CHESE</name>
<feature type="domain" description="Centrosomin N-terminal motif 1" evidence="4">
    <location>
        <begin position="128"/>
        <end position="196"/>
    </location>
</feature>
<dbReference type="Pfam" id="PF07989">
    <property type="entry name" value="Cnn_1N"/>
    <property type="match status" value="1"/>
</dbReference>
<dbReference type="Proteomes" id="UP000694403">
    <property type="component" value="Unplaced"/>
</dbReference>
<dbReference type="GO" id="GO:0043015">
    <property type="term" value="F:gamma-tubulin binding"/>
    <property type="evidence" value="ECO:0007669"/>
    <property type="project" value="TreeGrafter"/>
</dbReference>
<dbReference type="PANTHER" id="PTHR46930">
    <property type="entry name" value="CDK5 REGULATORY SUBUNIT-ASSOCIATED PROTEIN 2"/>
    <property type="match status" value="1"/>
</dbReference>
<keyword evidence="6" id="KW-1185">Reference proteome</keyword>
<evidence type="ECO:0000256" key="1">
    <source>
        <dbReference type="ARBA" id="ARBA00004496"/>
    </source>
</evidence>
<dbReference type="AlphaFoldDB" id="A0A8C3SIR2"/>
<dbReference type="GO" id="GO:0007099">
    <property type="term" value="P:centriole replication"/>
    <property type="evidence" value="ECO:0007669"/>
    <property type="project" value="TreeGrafter"/>
</dbReference>
<accession>A0A8C3SIR2</accession>
<dbReference type="GO" id="GO:0001578">
    <property type="term" value="P:microtubule bundle formation"/>
    <property type="evidence" value="ECO:0007669"/>
    <property type="project" value="TreeGrafter"/>
</dbReference>
<reference evidence="5" key="2">
    <citation type="submission" date="2025-09" db="UniProtKB">
        <authorList>
            <consortium name="Ensembl"/>
        </authorList>
    </citation>
    <scope>IDENTIFICATION</scope>
</reference>
<dbReference type="GO" id="GO:0007059">
    <property type="term" value="P:chromosome segregation"/>
    <property type="evidence" value="ECO:0007669"/>
    <property type="project" value="TreeGrafter"/>
</dbReference>
<dbReference type="GO" id="GO:0097431">
    <property type="term" value="C:mitotic spindle pole"/>
    <property type="evidence" value="ECO:0007669"/>
    <property type="project" value="TreeGrafter"/>
</dbReference>
<reference evidence="5" key="1">
    <citation type="submission" date="2025-08" db="UniProtKB">
        <authorList>
            <consortium name="Ensembl"/>
        </authorList>
    </citation>
    <scope>IDENTIFICATION</scope>
</reference>
<keyword evidence="3" id="KW-0175">Coiled coil</keyword>
<dbReference type="GO" id="GO:0090266">
    <property type="term" value="P:regulation of mitotic cell cycle spindle assembly checkpoint"/>
    <property type="evidence" value="ECO:0007669"/>
    <property type="project" value="TreeGrafter"/>
</dbReference>
<feature type="coiled-coil region" evidence="3">
    <location>
        <begin position="129"/>
        <end position="192"/>
    </location>
</feature>
<dbReference type="PANTHER" id="PTHR46930:SF1">
    <property type="entry name" value="CDK5 REGULATORY SUBUNIT-ASSOCIATED PROTEIN 2"/>
    <property type="match status" value="1"/>
</dbReference>
<dbReference type="InterPro" id="IPR042791">
    <property type="entry name" value="CDK5RAP2"/>
</dbReference>